<reference evidence="5" key="1">
    <citation type="submission" date="2011-03" db="EMBL/GenBank/DDBJ databases">
        <title>The genome sequence of Vavraia culicis strain floridensis.</title>
        <authorList>
            <consortium name="The Broad Institute Genome Sequencing Platform"/>
            <person name="Cuomo C."/>
            <person name="Becnel J."/>
            <person name="Sanscrainte N."/>
            <person name="Young S.K."/>
            <person name="Zeng Q."/>
            <person name="Gargeya S."/>
            <person name="Fitzgerald M."/>
            <person name="Haas B."/>
            <person name="Abouelleil A."/>
            <person name="Alvarado L."/>
            <person name="Arachchi H.M."/>
            <person name="Berlin A."/>
            <person name="Chapman S.B."/>
            <person name="Gearin G."/>
            <person name="Goldberg J."/>
            <person name="Griggs A."/>
            <person name="Gujja S."/>
            <person name="Hansen M."/>
            <person name="Heiman D."/>
            <person name="Howarth C."/>
            <person name="Larimer J."/>
            <person name="Lui A."/>
            <person name="MacDonald P.J.P."/>
            <person name="McCowen C."/>
            <person name="Montmayeur A."/>
            <person name="Murphy C."/>
            <person name="Neiman D."/>
            <person name="Pearson M."/>
            <person name="Priest M."/>
            <person name="Roberts A."/>
            <person name="Saif S."/>
            <person name="Shea T."/>
            <person name="Sisk P."/>
            <person name="Stolte C."/>
            <person name="Sykes S."/>
            <person name="Wortman J."/>
            <person name="Nusbaum C."/>
            <person name="Birren B."/>
        </authorList>
    </citation>
    <scope>NUCLEOTIDE SEQUENCE [LARGE SCALE GENOMIC DNA]</scope>
    <source>
        <strain evidence="5">floridensis</strain>
    </source>
</reference>
<feature type="compositionally biased region" description="Basic and acidic residues" evidence="1">
    <location>
        <begin position="306"/>
        <end position="321"/>
    </location>
</feature>
<feature type="transmembrane region" description="Helical" evidence="2">
    <location>
        <begin position="1289"/>
        <end position="1313"/>
    </location>
</feature>
<feature type="compositionally biased region" description="Polar residues" evidence="1">
    <location>
        <begin position="839"/>
        <end position="848"/>
    </location>
</feature>
<dbReference type="EMBL" id="GL877465">
    <property type="protein sequence ID" value="ELA46083.1"/>
    <property type="molecule type" value="Genomic_DNA"/>
</dbReference>
<feature type="compositionally biased region" description="Polar residues" evidence="1">
    <location>
        <begin position="1256"/>
        <end position="1270"/>
    </location>
</feature>
<feature type="compositionally biased region" description="Polar residues" evidence="1">
    <location>
        <begin position="1132"/>
        <end position="1143"/>
    </location>
</feature>
<evidence type="ECO:0000256" key="1">
    <source>
        <dbReference type="SAM" id="MobiDB-lite"/>
    </source>
</evidence>
<feature type="region of interest" description="Disordered" evidence="1">
    <location>
        <begin position="813"/>
        <end position="862"/>
    </location>
</feature>
<accession>L2GS00</accession>
<protein>
    <submittedName>
        <fullName evidence="4">Uncharacterized protein</fullName>
    </submittedName>
</protein>
<evidence type="ECO:0000256" key="2">
    <source>
        <dbReference type="SAM" id="Phobius"/>
    </source>
</evidence>
<keyword evidence="2" id="KW-1133">Transmembrane helix</keyword>
<feature type="region of interest" description="Disordered" evidence="1">
    <location>
        <begin position="880"/>
        <end position="899"/>
    </location>
</feature>
<evidence type="ECO:0000313" key="5">
    <source>
        <dbReference type="Proteomes" id="UP000011081"/>
    </source>
</evidence>
<feature type="region of interest" description="Disordered" evidence="1">
    <location>
        <begin position="1131"/>
        <end position="1156"/>
    </location>
</feature>
<dbReference type="Proteomes" id="UP000011081">
    <property type="component" value="Unassembled WGS sequence"/>
</dbReference>
<gene>
    <name evidence="4" type="ORF">VCUG_02418</name>
</gene>
<dbReference type="InParanoid" id="L2GS00"/>
<proteinExistence type="predicted"/>
<keyword evidence="3" id="KW-0732">Signal</keyword>
<evidence type="ECO:0000256" key="3">
    <source>
        <dbReference type="SAM" id="SignalP"/>
    </source>
</evidence>
<feature type="chain" id="PRO_5003960215" evidence="3">
    <location>
        <begin position="24"/>
        <end position="1314"/>
    </location>
</feature>
<feature type="compositionally biased region" description="Basic and acidic residues" evidence="1">
    <location>
        <begin position="824"/>
        <end position="838"/>
    </location>
</feature>
<keyword evidence="5" id="KW-1185">Reference proteome</keyword>
<dbReference type="GeneID" id="19880280"/>
<feature type="region of interest" description="Disordered" evidence="1">
    <location>
        <begin position="305"/>
        <end position="341"/>
    </location>
</feature>
<name>L2GS00_VAVCU</name>
<organism evidence="4 5">
    <name type="scientific">Vavraia culicis (isolate floridensis)</name>
    <name type="common">Microsporidian parasite</name>
    <dbReference type="NCBI Taxonomy" id="948595"/>
    <lineage>
        <taxon>Eukaryota</taxon>
        <taxon>Fungi</taxon>
        <taxon>Fungi incertae sedis</taxon>
        <taxon>Microsporidia</taxon>
        <taxon>Pleistophoridae</taxon>
        <taxon>Vavraia</taxon>
    </lineage>
</organism>
<keyword evidence="2" id="KW-0472">Membrane</keyword>
<dbReference type="HOGENOM" id="CLU_260445_0_0_1"/>
<dbReference type="VEuPathDB" id="MicrosporidiaDB:VCUG_02418"/>
<sequence length="1314" mass="144205">MKPWTGLVCLRIWYLLGRSMLSATNELPATETNLSLCKNNEHGTCTTNEQRFLHTCQHQLSPKQFYEAVSKHPQALPHLANAGYILRCYSNRLLAFISQAKVFGLENNFRTPTLSGYFRFRIHELMEEKHQRRDRMPSHEVLELCNAILIEILKNWSGSANDGPIMNLRGDEVRFWSTNAKFYQNFEEKLRAFASNFNRFELMQVERNVQDGMVQLAGGGSVRDDAGQFIGLGFVRTYAGPQSLKKHGCKFNGQYTVSTQCTETNSALRKRNERVNKLVWAGTGKVLRSNDTKFVSLANPDVPIKNSDRCTRGRTASDHQRVPGPSQRLAKHAARSTPATAEQTHLAIAWAARDGITGDDPLCAEPAKPFTYPNQDGRSNVNDRAESINTNACPRVVSKAEHLHSLHRHAPPSYFIITHQIILHYTFKTYVRPPGEDDGIAAITVAELTETAGLDEHIKSDDSGECPNERTVSRCSSLHDQAHAEITPGTVYERTVSRCSSLHDQAHAEITPGTTAPSVHASVVPECFSARENFFSVCSTDAGMAHWHDVSKSILGEWPKSLEEIAHGPPLSGLTCAIVALRTAPSHLGTNQADKDAQRAVVAKFEFYREHPMHAGVALEMYGLVGCSGRSLDRMPPMDQGMVSFMEKCINEGYRASNCSDCTLCIGHIPATDVSSTLRGAVRNRSKYHSMVCGENARNESFQHPSDNLGVFCAILRIVAPNPQLSRTNVGHSLADRGGMPDPVPRATHESINALESRDTHGYSECGGWVAVHQAINSANDLCDKACTAESEAGGALAGLHAEKRSSGGITGVPCLLATDNEEGPAHHGKEKDKDSDHSCGSMTGNNSDSEDGSPSPAEYTGVYADDPLAEKKHNQCQDDCTTKRCSEPTPHATFNGTGAARAAQVNKNGALRQRLGARNTLRDDCRPQNVVRSNAQVLKERVESTPPVPGPCEHSTSYEDYVVKNGHRLRKDANPPVPRNKGKCDTLSPTEHGEVMGNENDVPSRIGHGNGTVGRHRSDLHGVVPEDKTVRRAVGCDPRKITKILSRASCKEIGPCVANATSGNEEDCHRNPSTNHAQCKHRLVLRGAAVDHAQKRSTCQDLPITDLEGHVPDESGKRAQTVHKRLPVATSCGSRASGSNPSRDSRRESATLHATRARSRFGTECSCDYHLSGPEKLSCSSGFSYGNEEEALWHCNTSSCWCRNEGYPCTDGGEAFVRCKTCSDKRYAQLFCPCNFDAQAHRYSGCNEPEETERSQSTAEQSENGSSFARMSDKQGKNDESYARRNGLFMTVLLALITFVGACLLISMMYWVL</sequence>
<feature type="region of interest" description="Disordered" evidence="1">
    <location>
        <begin position="1248"/>
        <end position="1279"/>
    </location>
</feature>
<feature type="region of interest" description="Disordered" evidence="1">
    <location>
        <begin position="970"/>
        <end position="1005"/>
    </location>
</feature>
<feature type="signal peptide" evidence="3">
    <location>
        <begin position="1"/>
        <end position="23"/>
    </location>
</feature>
<keyword evidence="2" id="KW-0812">Transmembrane</keyword>
<dbReference type="RefSeq" id="XP_008075426.1">
    <property type="nucleotide sequence ID" value="XM_008077235.1"/>
</dbReference>
<evidence type="ECO:0000313" key="4">
    <source>
        <dbReference type="EMBL" id="ELA46083.1"/>
    </source>
</evidence>